<gene>
    <name evidence="1" type="ORF">M408DRAFT_159438</name>
</gene>
<sequence length="92" mass="10507">MSRLIDGNPILDVSNAPKVWVAAGGCGEDKDTKFVKQNERHKGVNKKTRGTSPFRILWAWHSKGCSQSWGVEGLPFVRYHHTFIWQNKTQIK</sequence>
<dbReference type="HOGENOM" id="CLU_2414665_0_0_1"/>
<protein>
    <submittedName>
        <fullName evidence="1">Uncharacterized protein</fullName>
    </submittedName>
</protein>
<accession>A0A0C3B8K5</accession>
<reference evidence="1 2" key="1">
    <citation type="submission" date="2014-04" db="EMBL/GenBank/DDBJ databases">
        <authorList>
            <consortium name="DOE Joint Genome Institute"/>
            <person name="Kuo A."/>
            <person name="Zuccaro A."/>
            <person name="Kohler A."/>
            <person name="Nagy L.G."/>
            <person name="Floudas D."/>
            <person name="Copeland A."/>
            <person name="Barry K.W."/>
            <person name="Cichocki N."/>
            <person name="Veneault-Fourrey C."/>
            <person name="LaButti K."/>
            <person name="Lindquist E.A."/>
            <person name="Lipzen A."/>
            <person name="Lundell T."/>
            <person name="Morin E."/>
            <person name="Murat C."/>
            <person name="Sun H."/>
            <person name="Tunlid A."/>
            <person name="Henrissat B."/>
            <person name="Grigoriev I.V."/>
            <person name="Hibbett D.S."/>
            <person name="Martin F."/>
            <person name="Nordberg H.P."/>
            <person name="Cantor M.N."/>
            <person name="Hua S.X."/>
        </authorList>
    </citation>
    <scope>NUCLEOTIDE SEQUENCE [LARGE SCALE GENOMIC DNA]</scope>
    <source>
        <strain evidence="1 2">MAFF 305830</strain>
    </source>
</reference>
<dbReference type="Proteomes" id="UP000054097">
    <property type="component" value="Unassembled WGS sequence"/>
</dbReference>
<reference evidence="2" key="2">
    <citation type="submission" date="2015-01" db="EMBL/GenBank/DDBJ databases">
        <title>Evolutionary Origins and Diversification of the Mycorrhizal Mutualists.</title>
        <authorList>
            <consortium name="DOE Joint Genome Institute"/>
            <consortium name="Mycorrhizal Genomics Consortium"/>
            <person name="Kohler A."/>
            <person name="Kuo A."/>
            <person name="Nagy L.G."/>
            <person name="Floudas D."/>
            <person name="Copeland A."/>
            <person name="Barry K.W."/>
            <person name="Cichocki N."/>
            <person name="Veneault-Fourrey C."/>
            <person name="LaButti K."/>
            <person name="Lindquist E.A."/>
            <person name="Lipzen A."/>
            <person name="Lundell T."/>
            <person name="Morin E."/>
            <person name="Murat C."/>
            <person name="Riley R."/>
            <person name="Ohm R."/>
            <person name="Sun H."/>
            <person name="Tunlid A."/>
            <person name="Henrissat B."/>
            <person name="Grigoriev I.V."/>
            <person name="Hibbett D.S."/>
            <person name="Martin F."/>
        </authorList>
    </citation>
    <scope>NUCLEOTIDE SEQUENCE [LARGE SCALE GENOMIC DNA]</scope>
    <source>
        <strain evidence="2">MAFF 305830</strain>
    </source>
</reference>
<keyword evidence="2" id="KW-1185">Reference proteome</keyword>
<organism evidence="1 2">
    <name type="scientific">Serendipita vermifera MAFF 305830</name>
    <dbReference type="NCBI Taxonomy" id="933852"/>
    <lineage>
        <taxon>Eukaryota</taxon>
        <taxon>Fungi</taxon>
        <taxon>Dikarya</taxon>
        <taxon>Basidiomycota</taxon>
        <taxon>Agaricomycotina</taxon>
        <taxon>Agaricomycetes</taxon>
        <taxon>Sebacinales</taxon>
        <taxon>Serendipitaceae</taxon>
        <taxon>Serendipita</taxon>
    </lineage>
</organism>
<evidence type="ECO:0000313" key="2">
    <source>
        <dbReference type="Proteomes" id="UP000054097"/>
    </source>
</evidence>
<evidence type="ECO:0000313" key="1">
    <source>
        <dbReference type="EMBL" id="KIM27806.1"/>
    </source>
</evidence>
<proteinExistence type="predicted"/>
<dbReference type="EMBL" id="KN824296">
    <property type="protein sequence ID" value="KIM27806.1"/>
    <property type="molecule type" value="Genomic_DNA"/>
</dbReference>
<name>A0A0C3B8K5_SERVB</name>
<dbReference type="AlphaFoldDB" id="A0A0C3B8K5"/>